<gene>
    <name evidence="1" type="ORF">I6I07_25550</name>
</gene>
<dbReference type="EMBL" id="CP065997">
    <property type="protein sequence ID" value="QQB33948.1"/>
    <property type="molecule type" value="Genomic_DNA"/>
</dbReference>
<dbReference type="Proteomes" id="UP000595231">
    <property type="component" value="Chromosome"/>
</dbReference>
<organism evidence="1 2">
    <name type="scientific">Achromobacter deleyi</name>
    <dbReference type="NCBI Taxonomy" id="1353891"/>
    <lineage>
        <taxon>Bacteria</taxon>
        <taxon>Pseudomonadati</taxon>
        <taxon>Pseudomonadota</taxon>
        <taxon>Betaproteobacteria</taxon>
        <taxon>Burkholderiales</taxon>
        <taxon>Alcaligenaceae</taxon>
        <taxon>Achromobacter</taxon>
    </lineage>
</organism>
<name>A0A7T4B1G5_9BURK</name>
<sequence>MPLPKALEGDRWTEEIARKMLPLLVWCAENEKRITYGQLDSELQRRGLGHHVNVVVYGHPAGAIGDAMIETEQETGVKHPPINALIVNAKSGIPGSGCDYYITNHLQGRPTRDLSDDDRKSMAEDTFEEIWQFEGWRRVLADYGLQPLHGGIPALMDEVTEPGAPVKSGWSNEPESESHRKLKEWVAAHPEVLLSKIKFSKGKTEWLFGSADRVDVMFQHEKGSIAVEVKSEISNEADLERGIYQCVKYRALLRAELKVKNLIPNGKAVLITSKRFSPRLQQVADILGVPVIFVSKKEVEI</sequence>
<dbReference type="RefSeq" id="WP_198484233.1">
    <property type="nucleotide sequence ID" value="NZ_CP065997.1"/>
</dbReference>
<accession>A0A7T4B1G5</accession>
<proteinExistence type="predicted"/>
<protein>
    <submittedName>
        <fullName evidence="1">Uncharacterized protein</fullName>
    </submittedName>
</protein>
<dbReference type="AlphaFoldDB" id="A0A7T4B1G5"/>
<evidence type="ECO:0000313" key="2">
    <source>
        <dbReference type="Proteomes" id="UP000595231"/>
    </source>
</evidence>
<reference evidence="1 2" key="1">
    <citation type="submission" date="2020-12" db="EMBL/GenBank/DDBJ databases">
        <title>FDA dAtabase for Regulatory Grade micrObial Sequences (FDA-ARGOS): Supporting development and validation of Infectious Disease Dx tests.</title>
        <authorList>
            <person name="Sproer C."/>
            <person name="Gronow S."/>
            <person name="Severitt S."/>
            <person name="Schroder I."/>
            <person name="Tallon L."/>
            <person name="Sadzewicz L."/>
            <person name="Zhao X."/>
            <person name="Boylan J."/>
            <person name="Ott S."/>
            <person name="Bowen H."/>
            <person name="Vavikolanu K."/>
            <person name="Mehta A."/>
            <person name="Aluvathingal J."/>
            <person name="Nadendla S."/>
            <person name="Lowell S."/>
            <person name="Myers T."/>
            <person name="Yan Y."/>
            <person name="Sichtig H."/>
        </authorList>
    </citation>
    <scope>NUCLEOTIDE SEQUENCE [LARGE SCALE GENOMIC DNA]</scope>
    <source>
        <strain evidence="1 2">FDAARGOS_1050</strain>
    </source>
</reference>
<evidence type="ECO:0000313" key="1">
    <source>
        <dbReference type="EMBL" id="QQB33948.1"/>
    </source>
</evidence>